<dbReference type="Proteomes" id="UP000774617">
    <property type="component" value="Unassembled WGS sequence"/>
</dbReference>
<dbReference type="PANTHER" id="PTHR17630:SF105">
    <property type="entry name" value="DIENELACTONE HYDROLASE FAMILY PROTEIN (AFU_ORTHOLOGUE AFUA_4G08790)"/>
    <property type="match status" value="1"/>
</dbReference>
<accession>A0ABQ8G0L2</accession>
<name>A0ABQ8G0L2_9PEZI</name>
<dbReference type="SUPFAM" id="SSF53474">
    <property type="entry name" value="alpha/beta-Hydrolases"/>
    <property type="match status" value="1"/>
</dbReference>
<evidence type="ECO:0000313" key="2">
    <source>
        <dbReference type="EMBL" id="KAH7039452.1"/>
    </source>
</evidence>
<dbReference type="PANTHER" id="PTHR17630">
    <property type="entry name" value="DIENELACTONE HYDROLASE"/>
    <property type="match status" value="1"/>
</dbReference>
<dbReference type="InterPro" id="IPR002925">
    <property type="entry name" value="Dienelactn_hydro"/>
</dbReference>
<dbReference type="InterPro" id="IPR029058">
    <property type="entry name" value="AB_hydrolase_fold"/>
</dbReference>
<evidence type="ECO:0000313" key="3">
    <source>
        <dbReference type="Proteomes" id="UP000774617"/>
    </source>
</evidence>
<keyword evidence="2" id="KW-0378">Hydrolase</keyword>
<dbReference type="EMBL" id="JAGTJR010000029">
    <property type="protein sequence ID" value="KAH7039452.1"/>
    <property type="molecule type" value="Genomic_DNA"/>
</dbReference>
<dbReference type="Gene3D" id="3.40.50.1820">
    <property type="entry name" value="alpha/beta hydrolase"/>
    <property type="match status" value="1"/>
</dbReference>
<reference evidence="2 3" key="1">
    <citation type="journal article" date="2021" name="Nat. Commun.">
        <title>Genetic determinants of endophytism in the Arabidopsis root mycobiome.</title>
        <authorList>
            <person name="Mesny F."/>
            <person name="Miyauchi S."/>
            <person name="Thiergart T."/>
            <person name="Pickel B."/>
            <person name="Atanasova L."/>
            <person name="Karlsson M."/>
            <person name="Huettel B."/>
            <person name="Barry K.W."/>
            <person name="Haridas S."/>
            <person name="Chen C."/>
            <person name="Bauer D."/>
            <person name="Andreopoulos W."/>
            <person name="Pangilinan J."/>
            <person name="LaButti K."/>
            <person name="Riley R."/>
            <person name="Lipzen A."/>
            <person name="Clum A."/>
            <person name="Drula E."/>
            <person name="Henrissat B."/>
            <person name="Kohler A."/>
            <person name="Grigoriev I.V."/>
            <person name="Martin F.M."/>
            <person name="Hacquard S."/>
        </authorList>
    </citation>
    <scope>NUCLEOTIDE SEQUENCE [LARGE SCALE GENOMIC DNA]</scope>
    <source>
        <strain evidence="2 3">MPI-SDFR-AT-0080</strain>
    </source>
</reference>
<sequence>MSCPDCFRGHDHPGPVNGFETELHAHKVYVTEPPERERSEAKGLIVILTDAFGWNTVNIRRVADSYARRTGCRVYIPDFMYGTAAPPSMKSVMDRLVSERGIWGWLAKPFLLARLLYSFVPFILRNKPPKRLPAIKQFLADLRATQPAHLRIGVAGFCWGGYGATHLAHGGGLVDAAYTAHPSELKVPADIEGIAVPYSMVIGDADFALDIERVREAEEVLRRKKGVESEVVVLPGAAHGFAVRGRPDDEREKEQADQAEDQAVRWFGKHLVAS</sequence>
<proteinExistence type="predicted"/>
<organism evidence="2 3">
    <name type="scientific">Macrophomina phaseolina</name>
    <dbReference type="NCBI Taxonomy" id="35725"/>
    <lineage>
        <taxon>Eukaryota</taxon>
        <taxon>Fungi</taxon>
        <taxon>Dikarya</taxon>
        <taxon>Ascomycota</taxon>
        <taxon>Pezizomycotina</taxon>
        <taxon>Dothideomycetes</taxon>
        <taxon>Dothideomycetes incertae sedis</taxon>
        <taxon>Botryosphaeriales</taxon>
        <taxon>Botryosphaeriaceae</taxon>
        <taxon>Macrophomina</taxon>
    </lineage>
</organism>
<keyword evidence="3" id="KW-1185">Reference proteome</keyword>
<comment type="caution">
    <text evidence="2">The sequence shown here is derived from an EMBL/GenBank/DDBJ whole genome shotgun (WGS) entry which is preliminary data.</text>
</comment>
<evidence type="ECO:0000259" key="1">
    <source>
        <dbReference type="Pfam" id="PF01738"/>
    </source>
</evidence>
<gene>
    <name evidence="2" type="ORF">B0J12DRAFT_630584</name>
</gene>
<feature type="domain" description="Dienelactone hydrolase" evidence="1">
    <location>
        <begin position="146"/>
        <end position="270"/>
    </location>
</feature>
<protein>
    <submittedName>
        <fullName evidence="2">Alpha/Beta hydrolase protein</fullName>
    </submittedName>
</protein>
<dbReference type="GO" id="GO:0016787">
    <property type="term" value="F:hydrolase activity"/>
    <property type="evidence" value="ECO:0007669"/>
    <property type="project" value="UniProtKB-KW"/>
</dbReference>
<dbReference type="Pfam" id="PF01738">
    <property type="entry name" value="DLH"/>
    <property type="match status" value="1"/>
</dbReference>